<evidence type="ECO:0000313" key="3">
    <source>
        <dbReference type="Proteomes" id="UP000238157"/>
    </source>
</evidence>
<keyword evidence="3" id="KW-1185">Reference proteome</keyword>
<evidence type="ECO:0008006" key="4">
    <source>
        <dbReference type="Google" id="ProtNLM"/>
    </source>
</evidence>
<dbReference type="AlphaFoldDB" id="A0A2T0WIM6"/>
<sequence length="201" mass="23112">MKITFLLSILFCLITESLMAQQSIFFHQIEMGPSFGQVKTWNDELETRVNFSFQTLNGVHINSKHALGILLGVDSYPGFVLAPIAFGWRGTWDIKGRNKFLYGMDLGYASAFLEKRVLDNFTERWFEGGLLVSPNIGWRWKSKKEKFDYSFSLAFRRQHAYFFEGSRGEGPNLPGLPPGFSAIREESYIFNSLISRFGIFF</sequence>
<reference evidence="2 3" key="1">
    <citation type="submission" date="2018-03" db="EMBL/GenBank/DDBJ databases">
        <title>Genomic Encyclopedia of Archaeal and Bacterial Type Strains, Phase II (KMG-II): from individual species to whole genera.</title>
        <authorList>
            <person name="Goeker M."/>
        </authorList>
    </citation>
    <scope>NUCLEOTIDE SEQUENCE [LARGE SCALE GENOMIC DNA]</scope>
    <source>
        <strain evidence="2 3">DSM 27929</strain>
    </source>
</reference>
<name>A0A2T0WIM6_9BACT</name>
<evidence type="ECO:0000256" key="1">
    <source>
        <dbReference type="SAM" id="SignalP"/>
    </source>
</evidence>
<feature type="chain" id="PRO_5015493067" description="Outer membrane protein with beta-barrel domain" evidence="1">
    <location>
        <begin position="21"/>
        <end position="201"/>
    </location>
</feature>
<dbReference type="RefSeq" id="WP_146131427.1">
    <property type="nucleotide sequence ID" value="NZ_PVTR01000008.1"/>
</dbReference>
<protein>
    <recommendedName>
        <fullName evidence="4">Outer membrane protein with beta-barrel domain</fullName>
    </recommendedName>
</protein>
<accession>A0A2T0WIM6</accession>
<proteinExistence type="predicted"/>
<feature type="signal peptide" evidence="1">
    <location>
        <begin position="1"/>
        <end position="20"/>
    </location>
</feature>
<dbReference type="OrthoDB" id="823563at2"/>
<dbReference type="Proteomes" id="UP000238157">
    <property type="component" value="Unassembled WGS sequence"/>
</dbReference>
<keyword evidence="1" id="KW-0732">Signal</keyword>
<evidence type="ECO:0000313" key="2">
    <source>
        <dbReference type="EMBL" id="PRY86546.1"/>
    </source>
</evidence>
<dbReference type="EMBL" id="PVTR01000008">
    <property type="protein sequence ID" value="PRY86546.1"/>
    <property type="molecule type" value="Genomic_DNA"/>
</dbReference>
<gene>
    <name evidence="2" type="ORF">CLW00_10833</name>
</gene>
<comment type="caution">
    <text evidence="2">The sequence shown here is derived from an EMBL/GenBank/DDBJ whole genome shotgun (WGS) entry which is preliminary data.</text>
</comment>
<organism evidence="2 3">
    <name type="scientific">Mongoliibacter ruber</name>
    <dbReference type="NCBI Taxonomy" id="1750599"/>
    <lineage>
        <taxon>Bacteria</taxon>
        <taxon>Pseudomonadati</taxon>
        <taxon>Bacteroidota</taxon>
        <taxon>Cytophagia</taxon>
        <taxon>Cytophagales</taxon>
        <taxon>Cyclobacteriaceae</taxon>
        <taxon>Mongoliibacter</taxon>
    </lineage>
</organism>